<sequence>MGWSIRARPPRAARRAPHPSGSRGALVRRTKAGESALSDTHGTFLMVAVTIILAALVLLLLLAMVPSWSWTEPGEPPIVITGIAHTSEDTGELTYASRVTLKNNGTTVYENDCLRAVFYKNGQKVCIVQTLNGHLLISSHHYGVRFLEGDGCRTSYWNPGEEMTADLSDGTFYPGVEVTVEIVDKRDGKVVSKHAVRA</sequence>
<accession>A0ABD4TF97</accession>
<protein>
    <submittedName>
        <fullName evidence="3">Type IV pilin</fullName>
    </submittedName>
</protein>
<keyword evidence="2" id="KW-1133">Transmembrane helix</keyword>
<proteinExistence type="predicted"/>
<dbReference type="EMBL" id="QFDM01000002">
    <property type="protein sequence ID" value="MCM2466149.1"/>
    <property type="molecule type" value="Genomic_DNA"/>
</dbReference>
<reference evidence="3 4" key="1">
    <citation type="submission" date="2018-05" db="EMBL/GenBank/DDBJ databases">
        <title>Isolation and characterization of genus Methanoculleus species and their viruses from deep sea marine sediment offshore southwestern Taiwan.</title>
        <authorList>
            <person name="Wei W.-H."/>
            <person name="Chen W.-C."/>
            <person name="Lai M.-C."/>
            <person name="Chen S.-C."/>
        </authorList>
    </citation>
    <scope>NUCLEOTIDE SEQUENCE [LARGE SCALE GENOMIC DNA]</scope>
    <source>
        <strain evidence="3 4">CWC-02</strain>
    </source>
</reference>
<evidence type="ECO:0000313" key="4">
    <source>
        <dbReference type="Proteomes" id="UP001523230"/>
    </source>
</evidence>
<feature type="transmembrane region" description="Helical" evidence="2">
    <location>
        <begin position="44"/>
        <end position="65"/>
    </location>
</feature>
<dbReference type="RefSeq" id="WP_250987411.1">
    <property type="nucleotide sequence ID" value="NZ_QFDM01000002.1"/>
</dbReference>
<evidence type="ECO:0000313" key="3">
    <source>
        <dbReference type="EMBL" id="MCM2466149.1"/>
    </source>
</evidence>
<gene>
    <name evidence="3" type="ORF">DIC75_07440</name>
</gene>
<keyword evidence="2" id="KW-0472">Membrane</keyword>
<comment type="caution">
    <text evidence="3">The sequence shown here is derived from an EMBL/GenBank/DDBJ whole genome shotgun (WGS) entry which is preliminary data.</text>
</comment>
<keyword evidence="2" id="KW-0812">Transmembrane</keyword>
<feature type="compositionally biased region" description="Basic residues" evidence="1">
    <location>
        <begin position="8"/>
        <end position="17"/>
    </location>
</feature>
<evidence type="ECO:0000256" key="2">
    <source>
        <dbReference type="SAM" id="Phobius"/>
    </source>
</evidence>
<keyword evidence="4" id="KW-1185">Reference proteome</keyword>
<evidence type="ECO:0000256" key="1">
    <source>
        <dbReference type="SAM" id="MobiDB-lite"/>
    </source>
</evidence>
<organism evidence="3 4">
    <name type="scientific">Methanoculleus oceani</name>
    <dbReference type="NCBI Taxonomy" id="2184756"/>
    <lineage>
        <taxon>Archaea</taxon>
        <taxon>Methanobacteriati</taxon>
        <taxon>Methanobacteriota</taxon>
        <taxon>Stenosarchaea group</taxon>
        <taxon>Methanomicrobia</taxon>
        <taxon>Methanomicrobiales</taxon>
        <taxon>Methanomicrobiaceae</taxon>
        <taxon>Methanoculleus</taxon>
    </lineage>
</organism>
<feature type="region of interest" description="Disordered" evidence="1">
    <location>
        <begin position="1"/>
        <end position="29"/>
    </location>
</feature>
<dbReference type="AlphaFoldDB" id="A0ABD4TF97"/>
<dbReference type="Proteomes" id="UP001523230">
    <property type="component" value="Unassembled WGS sequence"/>
</dbReference>
<name>A0ABD4TF97_9EURY</name>